<dbReference type="PDB" id="7W5Z">
    <property type="method" value="EM"/>
    <property type="resolution" value="3.02 A"/>
    <property type="chains" value="D/d=1-402"/>
</dbReference>
<dbReference type="GeneID" id="7840862"/>
<keyword evidence="7" id="KW-1185">Reference proteome</keyword>
<sequence length="402" mass="47017">MYEGRWKMVNQIKQDVQNDIELILRQMNERIHAMKKKKYNELKGKIKQKCIDLLIDYAKQKIGKKNKIKKEGNNIRHNKQKKLKNIQKKIFKIISTRMLQTTLSAFRPRGSNVTGKVALATLGALTGYGAFYHYNQYLNLSARWQQIQENIAKDQPFDVDGFDAKVYPWVRENNVNDWEYKLVKMRGYFKDQRFFVRRKRDGKEGFLVFAPFVTAVERVNHRLKQKDLLPVEYSVFVNLGWVPVENKKDVELGGEVCPPMDAPTDSTLFVNDTFTGFNPDPANPEDTEQVTLTEITGIVRRGEQQDILARRRNWNKEGIYNWVDLDYMGKIFRLFNLDAINTAYIERVVPSFEEGEEGLYPIPATKDTFERPLNTPERHSTFFNFYAATSALSFISMLLLRR</sequence>
<organism evidence="6 7">
    <name type="scientific">Tetrahymena thermophila (strain SB210)</name>
    <dbReference type="NCBI Taxonomy" id="312017"/>
    <lineage>
        <taxon>Eukaryota</taxon>
        <taxon>Sar</taxon>
        <taxon>Alveolata</taxon>
        <taxon>Ciliophora</taxon>
        <taxon>Intramacronucleata</taxon>
        <taxon>Oligohymenophorea</taxon>
        <taxon>Hymenostomatida</taxon>
        <taxon>Tetrahymenina</taxon>
        <taxon>Tetrahymenidae</taxon>
        <taxon>Tetrahymena</taxon>
    </lineage>
</organism>
<keyword evidence="8 9" id="KW-0002">3D-structure</keyword>
<keyword evidence="2" id="KW-0812">Transmembrane</keyword>
<dbReference type="PDB" id="8GZU">
    <property type="method" value="EM"/>
    <property type="resolution" value="4.18 A"/>
    <property type="chains" value="03/58/D/d=1-402"/>
</dbReference>
<comment type="subcellular location">
    <subcellularLocation>
        <location evidence="1">Membrane</location>
    </subcellularLocation>
    <subcellularLocation>
        <location evidence="5">Mitochondrion inner membrane</location>
        <topology evidence="5">Multi-pass membrane protein</topology>
    </subcellularLocation>
</comment>
<comment type="similarity">
    <text evidence="5">Belongs to the SURF1 family.</text>
</comment>
<dbReference type="PANTHER" id="PTHR23427">
    <property type="entry name" value="SURFEIT LOCUS PROTEIN"/>
    <property type="match status" value="1"/>
</dbReference>
<evidence type="ECO:0007829" key="8">
    <source>
        <dbReference type="PDB" id="7W5Z"/>
    </source>
</evidence>
<keyword evidence="4" id="KW-0472">Membrane</keyword>
<protein>
    <recommendedName>
        <fullName evidence="5">SURF1-like protein</fullName>
    </recommendedName>
</protein>
<evidence type="ECO:0007829" key="11">
    <source>
        <dbReference type="PDB" id="8GYM"/>
    </source>
</evidence>
<dbReference type="RefSeq" id="XP_001017592.2">
    <property type="nucleotide sequence ID" value="XM_001017592.2"/>
</dbReference>
<dbReference type="PDB" id="8B6H">
    <property type="method" value="EM"/>
    <property type="resolution" value="2.60 A"/>
    <property type="chains" value="DP/Dp=1-402"/>
</dbReference>
<dbReference type="AlphaFoldDB" id="I7M1Q4"/>
<proteinExistence type="evidence at protein level"/>
<dbReference type="STRING" id="312017.I7M1Q4"/>
<evidence type="ECO:0000256" key="5">
    <source>
        <dbReference type="RuleBase" id="RU363076"/>
    </source>
</evidence>
<dbReference type="EMDB" id="EMD-34373"/>
<dbReference type="eggNOG" id="ENOG502SN3W">
    <property type="taxonomic scope" value="Eukaryota"/>
</dbReference>
<dbReference type="EMDB" id="EMD-34403"/>
<dbReference type="InParanoid" id="I7M1Q4"/>
<dbReference type="EMDB" id="EMD-16184"/>
<evidence type="ECO:0000313" key="7">
    <source>
        <dbReference type="Proteomes" id="UP000009168"/>
    </source>
</evidence>
<evidence type="ECO:0000313" key="6">
    <source>
        <dbReference type="EMBL" id="EAR97347.2"/>
    </source>
</evidence>
<evidence type="ECO:0000256" key="4">
    <source>
        <dbReference type="ARBA" id="ARBA00023136"/>
    </source>
</evidence>
<dbReference type="EMBL" id="GG662666">
    <property type="protein sequence ID" value="EAR97347.2"/>
    <property type="molecule type" value="Genomic_DNA"/>
</dbReference>
<evidence type="ECO:0007829" key="9">
    <source>
        <dbReference type="PDB" id="8B6H"/>
    </source>
</evidence>
<dbReference type="PDB" id="8GYM">
    <property type="method" value="EM"/>
    <property type="resolution" value="2.96 A"/>
    <property type="chains" value="D/d=1-402"/>
</dbReference>
<keyword evidence="5" id="KW-0496">Mitochondrion</keyword>
<accession>I7M1Q4</accession>
<dbReference type="Proteomes" id="UP000009168">
    <property type="component" value="Unassembled WGS sequence"/>
</dbReference>
<reference evidence="8" key="2">
    <citation type="journal article" date="2022" name="Science">
        <title>Structures of &lt;i&gt;Tetrahymena&lt;/i&gt;'s respiratory chain reveal the diversity of eukaryotic core metabolism.</title>
        <authorList>
            <person name="Zhou L."/>
            <person name="Maldonado M."/>
            <person name="Padavannil A."/>
            <person name="Guo F."/>
            <person name="Letts J.A."/>
        </authorList>
    </citation>
    <scope>STRUCTURE BY ELECTRON MICROSCOPY (3.02 ANGSTROMS)</scope>
</reference>
<evidence type="ECO:0000256" key="3">
    <source>
        <dbReference type="ARBA" id="ARBA00022989"/>
    </source>
</evidence>
<evidence type="ECO:0000256" key="1">
    <source>
        <dbReference type="ARBA" id="ARBA00004370"/>
    </source>
</evidence>
<gene>
    <name evidence="6" type="ORF">TTHERM_00338280</name>
</gene>
<reference evidence="9 10" key="4">
    <citation type="journal article" date="2023" name="Nature">
        <title>Structural basis of mitochondrial membrane bending by the I-II-III&lt;sub&gt;2&lt;/sub&gt;-IV&lt;sub&gt;2&lt;/sub&gt; supercomplex.</title>
        <authorList>
            <person name="Muhleip A."/>
            <person name="Flygaard R.K."/>
            <person name="Baradaran R."/>
            <person name="Haapanen O."/>
            <person name="Gruhl T."/>
            <person name="Tobiasson V."/>
            <person name="Marechal A."/>
            <person name="Sharma V."/>
            <person name="Amunts A."/>
        </authorList>
    </citation>
    <scope>STRUCTURE BY ELECTRON MICROSCOPY (2.60 ANGSTROMS)</scope>
</reference>
<dbReference type="OrthoDB" id="311610at2759"/>
<reference evidence="7" key="1">
    <citation type="journal article" date="2006" name="PLoS Biol.">
        <title>Macronuclear genome sequence of the ciliate Tetrahymena thermophila, a model eukaryote.</title>
        <authorList>
            <person name="Eisen J.A."/>
            <person name="Coyne R.S."/>
            <person name="Wu M."/>
            <person name="Wu D."/>
            <person name="Thiagarajan M."/>
            <person name="Wortman J.R."/>
            <person name="Badger J.H."/>
            <person name="Ren Q."/>
            <person name="Amedeo P."/>
            <person name="Jones K.M."/>
            <person name="Tallon L.J."/>
            <person name="Delcher A.L."/>
            <person name="Salzberg S.L."/>
            <person name="Silva J.C."/>
            <person name="Haas B.J."/>
            <person name="Majoros W.H."/>
            <person name="Farzad M."/>
            <person name="Carlton J.M."/>
            <person name="Smith R.K. Jr."/>
            <person name="Garg J."/>
            <person name="Pearlman R.E."/>
            <person name="Karrer K.M."/>
            <person name="Sun L."/>
            <person name="Manning G."/>
            <person name="Elde N.C."/>
            <person name="Turkewitz A.P."/>
            <person name="Asai D.J."/>
            <person name="Wilkes D.E."/>
            <person name="Wang Y."/>
            <person name="Cai H."/>
            <person name="Collins K."/>
            <person name="Stewart B.A."/>
            <person name="Lee S.R."/>
            <person name="Wilamowska K."/>
            <person name="Weinberg Z."/>
            <person name="Ruzzo W.L."/>
            <person name="Wloga D."/>
            <person name="Gaertig J."/>
            <person name="Frankel J."/>
            <person name="Tsao C.-C."/>
            <person name="Gorovsky M.A."/>
            <person name="Keeling P.J."/>
            <person name="Waller R.F."/>
            <person name="Patron N.J."/>
            <person name="Cherry J.M."/>
            <person name="Stover N.A."/>
            <person name="Krieger C.J."/>
            <person name="del Toro C."/>
            <person name="Ryder H.F."/>
            <person name="Williamson S.C."/>
            <person name="Barbeau R.A."/>
            <person name="Hamilton E.P."/>
            <person name="Orias E."/>
        </authorList>
    </citation>
    <scope>NUCLEOTIDE SEQUENCE [LARGE SCALE GENOMIC DNA]</scope>
    <source>
        <strain evidence="7">SB210</strain>
    </source>
</reference>
<dbReference type="InterPro" id="IPR002994">
    <property type="entry name" value="Surf1/Shy1"/>
</dbReference>
<dbReference type="Pfam" id="PF02104">
    <property type="entry name" value="SURF1"/>
    <property type="match status" value="1"/>
</dbReference>
<evidence type="ECO:0007829" key="12">
    <source>
        <dbReference type="PDB" id="8GZU"/>
    </source>
</evidence>
<dbReference type="OMA" id="GYGAFYH"/>
<evidence type="ECO:0007829" key="10">
    <source>
        <dbReference type="PDB" id="8BQS"/>
    </source>
</evidence>
<dbReference type="PDB" id="8BQS">
    <property type="method" value="EM"/>
    <property type="resolution" value="2.90 A"/>
    <property type="chains" value="DP/Dp=1-402"/>
</dbReference>
<dbReference type="PANTHER" id="PTHR23427:SF2">
    <property type="entry name" value="SURFEIT LOCUS PROTEIN 1"/>
    <property type="match status" value="1"/>
</dbReference>
<keyword evidence="5" id="KW-0999">Mitochondrion inner membrane</keyword>
<dbReference type="HOGENOM" id="CLU_686047_0_0_1"/>
<evidence type="ECO:0000256" key="2">
    <source>
        <dbReference type="ARBA" id="ARBA00022692"/>
    </source>
</evidence>
<dbReference type="InterPro" id="IPR045214">
    <property type="entry name" value="Surf1/Surf4"/>
</dbReference>
<dbReference type="EMDB" id="EMD-32325"/>
<name>I7M1Q4_TETTS</name>
<keyword evidence="3" id="KW-1133">Transmembrane helix</keyword>
<dbReference type="GO" id="GO:0005743">
    <property type="term" value="C:mitochondrial inner membrane"/>
    <property type="evidence" value="ECO:0007669"/>
    <property type="project" value="UniProtKB-SubCell"/>
</dbReference>
<comment type="function">
    <text evidence="5">Probably involved in the biogenesis of the COX complex.</text>
</comment>
<dbReference type="KEGG" id="tet:TTHERM_00338280"/>
<reference evidence="11 12" key="3">
    <citation type="journal article" date="2023" name="Nat. Commun.">
        <title>Structures of Tetrahymena thermophila respiratory megacomplexes on the tubular mitochondrial cristae.</title>
        <authorList>
            <person name="Han F."/>
            <person name="Hu Y."/>
            <person name="Wu M."/>
            <person name="He Z."/>
            <person name="Tian H."/>
            <person name="Zhou L."/>
        </authorList>
    </citation>
    <scope>STRUCTURE BY ELECTRON MICROSCOPY (2.96 ANGSTROMS)</scope>
</reference>